<dbReference type="AlphaFoldDB" id="A0A158R2T5"/>
<sequence>MPSADLAKSQFKYQGVLKLHGEVGDIKHALDEASSRSLEQINFDPSHNELVVIGSAVENIELASEDVSSARDPKSSASKVNVGKKQAQKVSASAEKLPSVGSSREALAAEADPSLVVANVKSSTTVPNTTVSQPNSRESSSASVIELTSDQIDDATVVIMRETGLELSSKGLHSMAEIGVTNPS</sequence>
<evidence type="ECO:0000313" key="2">
    <source>
        <dbReference type="EMBL" id="VDL80378.1"/>
    </source>
</evidence>
<proteinExistence type="predicted"/>
<organism evidence="4">
    <name type="scientific">Nippostrongylus brasiliensis</name>
    <name type="common">Rat hookworm</name>
    <dbReference type="NCBI Taxonomy" id="27835"/>
    <lineage>
        <taxon>Eukaryota</taxon>
        <taxon>Metazoa</taxon>
        <taxon>Ecdysozoa</taxon>
        <taxon>Nematoda</taxon>
        <taxon>Chromadorea</taxon>
        <taxon>Rhabditida</taxon>
        <taxon>Rhabditina</taxon>
        <taxon>Rhabditomorpha</taxon>
        <taxon>Strongyloidea</taxon>
        <taxon>Heligmosomidae</taxon>
        <taxon>Nippostrongylus</taxon>
    </lineage>
</organism>
<keyword evidence="3" id="KW-1185">Reference proteome</keyword>
<name>A0A158R2T5_NIPBR</name>
<evidence type="ECO:0000256" key="1">
    <source>
        <dbReference type="SAM" id="MobiDB-lite"/>
    </source>
</evidence>
<protein>
    <submittedName>
        <fullName evidence="4">BON domain-containing protein</fullName>
    </submittedName>
</protein>
<gene>
    <name evidence="2" type="ORF">NBR_LOCUS16783</name>
</gene>
<evidence type="ECO:0000313" key="4">
    <source>
        <dbReference type="WBParaSite" id="NBR_0001678201-mRNA-1"/>
    </source>
</evidence>
<dbReference type="Proteomes" id="UP000271162">
    <property type="component" value="Unassembled WGS sequence"/>
</dbReference>
<evidence type="ECO:0000313" key="3">
    <source>
        <dbReference type="Proteomes" id="UP000271162"/>
    </source>
</evidence>
<accession>A0A158R2T5</accession>
<feature type="region of interest" description="Disordered" evidence="1">
    <location>
        <begin position="65"/>
        <end position="105"/>
    </location>
</feature>
<reference evidence="2 3" key="2">
    <citation type="submission" date="2018-11" db="EMBL/GenBank/DDBJ databases">
        <authorList>
            <consortium name="Pathogen Informatics"/>
        </authorList>
    </citation>
    <scope>NUCLEOTIDE SEQUENCE [LARGE SCALE GENOMIC DNA]</scope>
</reference>
<feature type="region of interest" description="Disordered" evidence="1">
    <location>
        <begin position="120"/>
        <end position="144"/>
    </location>
</feature>
<dbReference type="EMBL" id="UYSL01022394">
    <property type="protein sequence ID" value="VDL80378.1"/>
    <property type="molecule type" value="Genomic_DNA"/>
</dbReference>
<reference evidence="4" key="1">
    <citation type="submission" date="2016-04" db="UniProtKB">
        <authorList>
            <consortium name="WormBaseParasite"/>
        </authorList>
    </citation>
    <scope>IDENTIFICATION</scope>
</reference>
<dbReference type="WBParaSite" id="NBR_0001678201-mRNA-1">
    <property type="protein sequence ID" value="NBR_0001678201-mRNA-1"/>
    <property type="gene ID" value="NBR_0001678201"/>
</dbReference>